<proteinExistence type="predicted"/>
<name>A0A4Y2NNJ2_ARAVE</name>
<evidence type="ECO:0000313" key="2">
    <source>
        <dbReference type="Proteomes" id="UP000499080"/>
    </source>
</evidence>
<keyword evidence="2" id="KW-1185">Reference proteome</keyword>
<accession>A0A4Y2NNJ2</accession>
<organism evidence="1 2">
    <name type="scientific">Araneus ventricosus</name>
    <name type="common">Orbweaver spider</name>
    <name type="synonym">Epeira ventricosa</name>
    <dbReference type="NCBI Taxonomy" id="182803"/>
    <lineage>
        <taxon>Eukaryota</taxon>
        <taxon>Metazoa</taxon>
        <taxon>Ecdysozoa</taxon>
        <taxon>Arthropoda</taxon>
        <taxon>Chelicerata</taxon>
        <taxon>Arachnida</taxon>
        <taxon>Araneae</taxon>
        <taxon>Araneomorphae</taxon>
        <taxon>Entelegynae</taxon>
        <taxon>Araneoidea</taxon>
        <taxon>Araneidae</taxon>
        <taxon>Araneus</taxon>
    </lineage>
</organism>
<gene>
    <name evidence="1" type="ORF">AVEN_37676_1</name>
</gene>
<reference evidence="1 2" key="1">
    <citation type="journal article" date="2019" name="Sci. Rep.">
        <title>Orb-weaving spider Araneus ventricosus genome elucidates the spidroin gene catalogue.</title>
        <authorList>
            <person name="Kono N."/>
            <person name="Nakamura H."/>
            <person name="Ohtoshi R."/>
            <person name="Moran D.A.P."/>
            <person name="Shinohara A."/>
            <person name="Yoshida Y."/>
            <person name="Fujiwara M."/>
            <person name="Mori M."/>
            <person name="Tomita M."/>
            <person name="Arakawa K."/>
        </authorList>
    </citation>
    <scope>NUCLEOTIDE SEQUENCE [LARGE SCALE GENOMIC DNA]</scope>
</reference>
<evidence type="ECO:0000313" key="1">
    <source>
        <dbReference type="EMBL" id="GBN40219.1"/>
    </source>
</evidence>
<sequence>MGLFSDLQITSNWTHHKYVDEKHPDQLTGSYFHSGVELPPFQWQDISPAVGVRQWPVMALRTPTSVPVWIS</sequence>
<protein>
    <submittedName>
        <fullName evidence="1">Uncharacterized protein</fullName>
    </submittedName>
</protein>
<dbReference type="EMBL" id="BGPR01009472">
    <property type="protein sequence ID" value="GBN40219.1"/>
    <property type="molecule type" value="Genomic_DNA"/>
</dbReference>
<dbReference type="AlphaFoldDB" id="A0A4Y2NNJ2"/>
<dbReference type="Proteomes" id="UP000499080">
    <property type="component" value="Unassembled WGS sequence"/>
</dbReference>
<comment type="caution">
    <text evidence="1">The sequence shown here is derived from an EMBL/GenBank/DDBJ whole genome shotgun (WGS) entry which is preliminary data.</text>
</comment>